<dbReference type="RefSeq" id="WP_343193027.1">
    <property type="nucleotide sequence ID" value="NZ_JBCIVJ010000001.1"/>
</dbReference>
<reference evidence="2 3" key="1">
    <citation type="submission" date="2024-02" db="EMBL/GenBank/DDBJ databases">
        <title>Whole genome of MDR Enterobacteriaceae from southern Thailand.</title>
        <authorList>
            <person name="Surachat K."/>
        </authorList>
    </citation>
    <scope>NUCLEOTIDE SEQUENCE [LARGE SCALE GENOMIC DNA]</scope>
    <source>
        <strain evidence="2 3">PSU_29</strain>
    </source>
</reference>
<keyword evidence="3" id="KW-1185">Reference proteome</keyword>
<proteinExistence type="predicted"/>
<comment type="caution">
    <text evidence="2">The sequence shown here is derived from an EMBL/GenBank/DDBJ whole genome shotgun (WGS) entry which is preliminary data.</text>
</comment>
<evidence type="ECO:0008006" key="4">
    <source>
        <dbReference type="Google" id="ProtNLM"/>
    </source>
</evidence>
<name>A0ABU9UZ54_9ENTR</name>
<feature type="compositionally biased region" description="Pro residues" evidence="1">
    <location>
        <begin position="161"/>
        <end position="174"/>
    </location>
</feature>
<protein>
    <recommendedName>
        <fullName evidence="4">FHA domain-containing protein</fullName>
    </recommendedName>
</protein>
<evidence type="ECO:0000313" key="3">
    <source>
        <dbReference type="Proteomes" id="UP001411173"/>
    </source>
</evidence>
<sequence length="411" mass="45985">MSILDFIGNGLSKADKVYIHPLIPRSKTSNAISAYCYDISHDDILVLVDDTVFGSSKNGLVITKDKIYCKGQLEKPASFSFSENTLFFVEKKMMSVSVYINNIELINTTQPSYKHIDYLFNKLNDFIKNNFNSNTNTEAAVPHTVPVTEPAPVSVTESAPDPAPDPAPAPAPAPAPDFNAGYKSIYQILPDDGLMQKIKIDKGVDSFFDFFSSGDNRSSSEFVRKEISGFLKKNIVHIRNNYIDKNNIVGLKNNNATMELLIYSLALLRLEMAERYVNENAIEFVLVEGMKEFMAAGSASRDKNIINYMVRLSYESGDNFDDATTSLYIRLLSSNMHGKTVGADFELENLLDKFHNDSHLSDASSQEEVINNILGDIIYQSIEELGDLSRDREISRLAQRSVDVVLDKFSR</sequence>
<organism evidence="2 3">
    <name type="scientific">Phytobacter palmae</name>
    <dbReference type="NCBI Taxonomy" id="1855371"/>
    <lineage>
        <taxon>Bacteria</taxon>
        <taxon>Pseudomonadati</taxon>
        <taxon>Pseudomonadota</taxon>
        <taxon>Gammaproteobacteria</taxon>
        <taxon>Enterobacterales</taxon>
        <taxon>Enterobacteriaceae</taxon>
        <taxon>Phytobacter</taxon>
    </lineage>
</organism>
<evidence type="ECO:0000256" key="1">
    <source>
        <dbReference type="SAM" id="MobiDB-lite"/>
    </source>
</evidence>
<feature type="region of interest" description="Disordered" evidence="1">
    <location>
        <begin position="151"/>
        <end position="174"/>
    </location>
</feature>
<dbReference type="Proteomes" id="UP001411173">
    <property type="component" value="Unassembled WGS sequence"/>
</dbReference>
<dbReference type="EMBL" id="JBCIVJ010000001">
    <property type="protein sequence ID" value="MEN0577649.1"/>
    <property type="molecule type" value="Genomic_DNA"/>
</dbReference>
<gene>
    <name evidence="2" type="ORF">AAIG39_01325</name>
</gene>
<accession>A0ABU9UZ54</accession>
<evidence type="ECO:0000313" key="2">
    <source>
        <dbReference type="EMBL" id="MEN0577649.1"/>
    </source>
</evidence>